<evidence type="ECO:0000313" key="1">
    <source>
        <dbReference type="EMBL" id="GAA2202566.1"/>
    </source>
</evidence>
<comment type="caution">
    <text evidence="1">The sequence shown here is derived from an EMBL/GenBank/DDBJ whole genome shotgun (WGS) entry which is preliminary data.</text>
</comment>
<protein>
    <submittedName>
        <fullName evidence="1">Uncharacterized protein</fullName>
    </submittedName>
</protein>
<organism evidence="1 2">
    <name type="scientific">Sinomonas flava</name>
    <dbReference type="NCBI Taxonomy" id="496857"/>
    <lineage>
        <taxon>Bacteria</taxon>
        <taxon>Bacillati</taxon>
        <taxon>Actinomycetota</taxon>
        <taxon>Actinomycetes</taxon>
        <taxon>Micrococcales</taxon>
        <taxon>Micrococcaceae</taxon>
        <taxon>Sinomonas</taxon>
    </lineage>
</organism>
<dbReference type="Proteomes" id="UP001500432">
    <property type="component" value="Unassembled WGS sequence"/>
</dbReference>
<name>A0ABP5NV78_9MICC</name>
<proteinExistence type="predicted"/>
<sequence>MPIQYRVDEGDPYPTAELARKGDGRYRLERDLGGVQIHAVVRDGEIAAFEGTRDGAAVPVTAIQIHASGNTHGMLPARSRCCICVPTEYGYICYETDC</sequence>
<dbReference type="RefSeq" id="WP_344300735.1">
    <property type="nucleotide sequence ID" value="NZ_BAAAQW010000011.1"/>
</dbReference>
<evidence type="ECO:0000313" key="2">
    <source>
        <dbReference type="Proteomes" id="UP001500432"/>
    </source>
</evidence>
<dbReference type="EMBL" id="BAAAQW010000011">
    <property type="protein sequence ID" value="GAA2202566.1"/>
    <property type="molecule type" value="Genomic_DNA"/>
</dbReference>
<reference evidence="2" key="1">
    <citation type="journal article" date="2019" name="Int. J. Syst. Evol. Microbiol.">
        <title>The Global Catalogue of Microorganisms (GCM) 10K type strain sequencing project: providing services to taxonomists for standard genome sequencing and annotation.</title>
        <authorList>
            <consortium name="The Broad Institute Genomics Platform"/>
            <consortium name="The Broad Institute Genome Sequencing Center for Infectious Disease"/>
            <person name="Wu L."/>
            <person name="Ma J."/>
        </authorList>
    </citation>
    <scope>NUCLEOTIDE SEQUENCE [LARGE SCALE GENOMIC DNA]</scope>
    <source>
        <strain evidence="2">JCM 16034</strain>
    </source>
</reference>
<accession>A0ABP5NV78</accession>
<keyword evidence="2" id="KW-1185">Reference proteome</keyword>
<gene>
    <name evidence="1" type="ORF">GCM10009849_31490</name>
</gene>